<dbReference type="Proteomes" id="UP000321039">
    <property type="component" value="Unassembled WGS sequence"/>
</dbReference>
<evidence type="ECO:0000256" key="2">
    <source>
        <dbReference type="ARBA" id="ARBA00022801"/>
    </source>
</evidence>
<dbReference type="EC" id="3.5.1.3" evidence="3"/>
<dbReference type="PROSITE" id="PS50263">
    <property type="entry name" value="CN_HYDROLASE"/>
    <property type="match status" value="1"/>
</dbReference>
<dbReference type="InterPro" id="IPR036526">
    <property type="entry name" value="C-N_Hydrolase_sf"/>
</dbReference>
<dbReference type="EMBL" id="VRZA01000005">
    <property type="protein sequence ID" value="TXS92161.1"/>
    <property type="molecule type" value="Genomic_DNA"/>
</dbReference>
<comment type="caution">
    <text evidence="7">The sequence shown here is derived from an EMBL/GenBank/DDBJ whole genome shotgun (WGS) entry which is preliminary data.</text>
</comment>
<dbReference type="FunFam" id="3.60.110.10:FF:000004">
    <property type="entry name" value="Carbon-nitrogen hydrolase"/>
    <property type="match status" value="1"/>
</dbReference>
<dbReference type="InterPro" id="IPR052737">
    <property type="entry name" value="Omega-amidase_YafV"/>
</dbReference>
<evidence type="ECO:0000259" key="6">
    <source>
        <dbReference type="PROSITE" id="PS50263"/>
    </source>
</evidence>
<name>A0A5C8ZY39_9GAMM</name>
<dbReference type="AlphaFoldDB" id="A0A5C8ZY39"/>
<dbReference type="InterPro" id="IPR003010">
    <property type="entry name" value="C-N_Hydrolase"/>
</dbReference>
<comment type="catalytic activity">
    <reaction evidence="4">
        <text>a monoamide of a dicarboxylate + H2O = a dicarboxylate + NH4(+)</text>
        <dbReference type="Rhea" id="RHEA:11716"/>
        <dbReference type="ChEBI" id="CHEBI:15377"/>
        <dbReference type="ChEBI" id="CHEBI:28938"/>
        <dbReference type="ChEBI" id="CHEBI:28965"/>
        <dbReference type="ChEBI" id="CHEBI:77450"/>
        <dbReference type="EC" id="3.5.1.3"/>
    </reaction>
</comment>
<dbReference type="SUPFAM" id="SSF56317">
    <property type="entry name" value="Carbon-nitrogen hydrolase"/>
    <property type="match status" value="1"/>
</dbReference>
<dbReference type="PANTHER" id="PTHR47799:SF1">
    <property type="entry name" value="OMEGA-AMIDASE YAFV"/>
    <property type="match status" value="1"/>
</dbReference>
<protein>
    <recommendedName>
        <fullName evidence="5">Omega-amidase YafV</fullName>
        <ecNumber evidence="3">3.5.1.3</ecNumber>
    </recommendedName>
</protein>
<dbReference type="PANTHER" id="PTHR47799">
    <property type="entry name" value="OMEGA-AMIDASE YAFV"/>
    <property type="match status" value="1"/>
</dbReference>
<dbReference type="Pfam" id="PF00795">
    <property type="entry name" value="CN_hydrolase"/>
    <property type="match status" value="1"/>
</dbReference>
<keyword evidence="2 7" id="KW-0378">Hydrolase</keyword>
<dbReference type="GO" id="GO:0050152">
    <property type="term" value="F:omega-amidase activity"/>
    <property type="evidence" value="ECO:0007669"/>
    <property type="project" value="UniProtKB-EC"/>
</dbReference>
<dbReference type="RefSeq" id="WP_148069400.1">
    <property type="nucleotide sequence ID" value="NZ_VRZA01000005.1"/>
</dbReference>
<feature type="domain" description="CN hydrolase" evidence="6">
    <location>
        <begin position="4"/>
        <end position="234"/>
    </location>
</feature>
<organism evidence="7 8">
    <name type="scientific">Parahaliea maris</name>
    <dbReference type="NCBI Taxonomy" id="2716870"/>
    <lineage>
        <taxon>Bacteria</taxon>
        <taxon>Pseudomonadati</taxon>
        <taxon>Pseudomonadota</taxon>
        <taxon>Gammaproteobacteria</taxon>
        <taxon>Cellvibrionales</taxon>
        <taxon>Halieaceae</taxon>
        <taxon>Parahaliea</taxon>
    </lineage>
</organism>
<evidence type="ECO:0000313" key="7">
    <source>
        <dbReference type="EMBL" id="TXS92161.1"/>
    </source>
</evidence>
<dbReference type="NCBIfam" id="NF007757">
    <property type="entry name" value="PRK10438.1"/>
    <property type="match status" value="1"/>
</dbReference>
<accession>A0A5C8ZY39</accession>
<sequence length="264" mass="29286">MQNLKVTLVQCELAWEAPADNRRQFSEIIAGCPADSDLVVLPEMFTTGFSMNALANAEPPGGETEQWLLEMSRERDCAITGSIAVQVGDAVYNRMLFTTPDACHFYDKRHLFRMAGEHKRYAAGDERVVVNWRGWRILLQVCYDLRFPVFSRNTGDYDLAVYVANWPASRRLHWRSLLQARAIENQACVAGVNRVGSDAKGWEYSGDSLLVDAQGILLADPQNENGTVSAVLDGAALLQYRESFPCQLDADGFELAGVTGRTSG</sequence>
<reference evidence="7 8" key="1">
    <citation type="submission" date="2019-08" db="EMBL/GenBank/DDBJ databases">
        <title>Parahaliea maris sp. nov., isolated from the surface seawater.</title>
        <authorList>
            <person name="Liu Y."/>
        </authorList>
    </citation>
    <scope>NUCLEOTIDE SEQUENCE [LARGE SCALE GENOMIC DNA]</scope>
    <source>
        <strain evidence="7 8">HSLHS9</strain>
    </source>
</reference>
<evidence type="ECO:0000256" key="5">
    <source>
        <dbReference type="ARBA" id="ARBA00072139"/>
    </source>
</evidence>
<dbReference type="PROSITE" id="PS01227">
    <property type="entry name" value="UPF0012"/>
    <property type="match status" value="1"/>
</dbReference>
<dbReference type="GO" id="GO:0106008">
    <property type="term" value="F:2-oxoglutaramate amidase activity"/>
    <property type="evidence" value="ECO:0007669"/>
    <property type="project" value="TreeGrafter"/>
</dbReference>
<keyword evidence="8" id="KW-1185">Reference proteome</keyword>
<comment type="similarity">
    <text evidence="1">Belongs to the carbon-nitrogen hydrolase superfamily. NIT1/NIT2 family.</text>
</comment>
<evidence type="ECO:0000256" key="3">
    <source>
        <dbReference type="ARBA" id="ARBA00039118"/>
    </source>
</evidence>
<dbReference type="Gene3D" id="3.60.110.10">
    <property type="entry name" value="Carbon-nitrogen hydrolase"/>
    <property type="match status" value="1"/>
</dbReference>
<dbReference type="InterPro" id="IPR001110">
    <property type="entry name" value="UPF0012_CS"/>
</dbReference>
<dbReference type="CDD" id="cd07575">
    <property type="entry name" value="Xc-1258_like"/>
    <property type="match status" value="1"/>
</dbReference>
<gene>
    <name evidence="7" type="ORF">FV139_15715</name>
</gene>
<evidence type="ECO:0000256" key="1">
    <source>
        <dbReference type="ARBA" id="ARBA00010613"/>
    </source>
</evidence>
<proteinExistence type="inferred from homology"/>
<evidence type="ECO:0000313" key="8">
    <source>
        <dbReference type="Proteomes" id="UP000321039"/>
    </source>
</evidence>
<evidence type="ECO:0000256" key="4">
    <source>
        <dbReference type="ARBA" id="ARBA00052904"/>
    </source>
</evidence>